<comment type="caution">
    <text evidence="2">The sequence shown here is derived from an EMBL/GenBank/DDBJ whole genome shotgun (WGS) entry which is preliminary data.</text>
</comment>
<dbReference type="SMART" id="SM00530">
    <property type="entry name" value="HTH_XRE"/>
    <property type="match status" value="1"/>
</dbReference>
<name>A0A7X1JDB9_9ACTN</name>
<gene>
    <name evidence="2" type="ORF">H4N64_43670</name>
</gene>
<dbReference type="EMBL" id="JACMSF010000131">
    <property type="protein sequence ID" value="MBC2908270.1"/>
    <property type="molecule type" value="Genomic_DNA"/>
</dbReference>
<dbReference type="InterPro" id="IPR001387">
    <property type="entry name" value="Cro/C1-type_HTH"/>
</dbReference>
<dbReference type="RefSeq" id="WP_186288185.1">
    <property type="nucleotide sequence ID" value="NZ_JACMSF010000131.1"/>
</dbReference>
<evidence type="ECO:0000313" key="3">
    <source>
        <dbReference type="Proteomes" id="UP000584670"/>
    </source>
</evidence>
<evidence type="ECO:0000313" key="2">
    <source>
        <dbReference type="EMBL" id="MBC2908270.1"/>
    </source>
</evidence>
<proteinExistence type="predicted"/>
<reference evidence="2 3" key="1">
    <citation type="submission" date="2020-08" db="EMBL/GenBank/DDBJ databases">
        <title>Streptomyces sp. PSKA01 genome sequencing and assembly.</title>
        <authorList>
            <person name="Mandal S."/>
            <person name="Maiti P.K."/>
            <person name="Das P."/>
        </authorList>
    </citation>
    <scope>NUCLEOTIDE SEQUENCE [LARGE SCALE GENOMIC DNA]</scope>
    <source>
        <strain evidence="2 3">PSKA01</strain>
    </source>
</reference>
<dbReference type="InterPro" id="IPR043917">
    <property type="entry name" value="DUF5753"/>
</dbReference>
<dbReference type="GO" id="GO:0003677">
    <property type="term" value="F:DNA binding"/>
    <property type="evidence" value="ECO:0007669"/>
    <property type="project" value="InterPro"/>
</dbReference>
<protein>
    <submittedName>
        <fullName evidence="2">Helix-turn-helix domain-containing protein</fullName>
    </submittedName>
</protein>
<sequence length="283" mass="31887">MPRRPQPTARQVRLGAELRKLREAAGLKAREAAALLGADSVQMSQIESGIAGVSETRVRRLAAHYSCTDEELIGALVTMATDRTSGWWEEYRDHLPTPFLDLPELEHHASYRWDVDFLHVPGLLQTADYARGLFTFVNPEFPESDVERWVEHRMKRRIIIERADPVPYEAVIHEAALRIRVGDRAAARAQLCRILELSEVDQVVVRVIPFELDGFGGAGSAMVYAGGPVPQLDTVVRDSPNGPVFVDAAAQLSRYRTLFRRVEAVSLEPERSRDFIHRLTKEL</sequence>
<dbReference type="SUPFAM" id="SSF47413">
    <property type="entry name" value="lambda repressor-like DNA-binding domains"/>
    <property type="match status" value="1"/>
</dbReference>
<feature type="domain" description="HTH cro/C1-type" evidence="1">
    <location>
        <begin position="18"/>
        <end position="72"/>
    </location>
</feature>
<keyword evidence="3" id="KW-1185">Reference proteome</keyword>
<accession>A0A7X1JDB9</accession>
<dbReference type="CDD" id="cd00093">
    <property type="entry name" value="HTH_XRE"/>
    <property type="match status" value="1"/>
</dbReference>
<dbReference type="AlphaFoldDB" id="A0A7X1JDB9"/>
<dbReference type="PROSITE" id="PS50943">
    <property type="entry name" value="HTH_CROC1"/>
    <property type="match status" value="1"/>
</dbReference>
<dbReference type="Pfam" id="PF13560">
    <property type="entry name" value="HTH_31"/>
    <property type="match status" value="1"/>
</dbReference>
<dbReference type="InterPro" id="IPR010982">
    <property type="entry name" value="Lambda_DNA-bd_dom_sf"/>
</dbReference>
<organism evidence="2 3">
    <name type="scientific">Streptomyces cupreus</name>
    <dbReference type="NCBI Taxonomy" id="2759956"/>
    <lineage>
        <taxon>Bacteria</taxon>
        <taxon>Bacillati</taxon>
        <taxon>Actinomycetota</taxon>
        <taxon>Actinomycetes</taxon>
        <taxon>Kitasatosporales</taxon>
        <taxon>Streptomycetaceae</taxon>
        <taxon>Streptomyces</taxon>
    </lineage>
</organism>
<evidence type="ECO:0000259" key="1">
    <source>
        <dbReference type="PROSITE" id="PS50943"/>
    </source>
</evidence>
<dbReference type="Pfam" id="PF19054">
    <property type="entry name" value="DUF5753"/>
    <property type="match status" value="1"/>
</dbReference>
<dbReference type="Gene3D" id="1.10.260.40">
    <property type="entry name" value="lambda repressor-like DNA-binding domains"/>
    <property type="match status" value="1"/>
</dbReference>
<dbReference type="Proteomes" id="UP000584670">
    <property type="component" value="Unassembled WGS sequence"/>
</dbReference>